<keyword evidence="3" id="KW-0732">Signal</keyword>
<dbReference type="InterPro" id="IPR051487">
    <property type="entry name" value="Ser/Thr_Proteases_Immune/Dev"/>
</dbReference>
<dbReference type="PANTHER" id="PTHR24256">
    <property type="entry name" value="TRYPTASE-RELATED"/>
    <property type="match status" value="1"/>
</dbReference>
<dbReference type="Gene3D" id="2.40.10.10">
    <property type="entry name" value="Trypsin-like serine proteases"/>
    <property type="match status" value="1"/>
</dbReference>
<dbReference type="GO" id="GO:0006508">
    <property type="term" value="P:proteolysis"/>
    <property type="evidence" value="ECO:0007669"/>
    <property type="project" value="InterPro"/>
</dbReference>
<keyword evidence="1" id="KW-1015">Disulfide bond</keyword>
<dbReference type="SUPFAM" id="SSF50494">
    <property type="entry name" value="Trypsin-like serine proteases"/>
    <property type="match status" value="1"/>
</dbReference>
<dbReference type="InterPro" id="IPR001254">
    <property type="entry name" value="Trypsin_dom"/>
</dbReference>
<accession>A0AB39ZNP4</accession>
<dbReference type="InterPro" id="IPR001314">
    <property type="entry name" value="Peptidase_S1A"/>
</dbReference>
<feature type="chain" id="PRO_5045035550" evidence="3">
    <location>
        <begin position="19"/>
        <end position="288"/>
    </location>
</feature>
<dbReference type="InterPro" id="IPR043504">
    <property type="entry name" value="Peptidase_S1_PA_chymotrypsin"/>
</dbReference>
<reference evidence="6" key="1">
    <citation type="submission" date="2025-08" db="UniProtKB">
        <authorList>
            <consortium name="RefSeq"/>
        </authorList>
    </citation>
    <scope>IDENTIFICATION</scope>
</reference>
<evidence type="ECO:0000259" key="4">
    <source>
        <dbReference type="PROSITE" id="PS50240"/>
    </source>
</evidence>
<evidence type="ECO:0000313" key="5">
    <source>
        <dbReference type="Proteomes" id="UP001652628"/>
    </source>
</evidence>
<dbReference type="CDD" id="cd00190">
    <property type="entry name" value="Tryp_SPc"/>
    <property type="match status" value="1"/>
</dbReference>
<dbReference type="InterPro" id="IPR018114">
    <property type="entry name" value="TRYPSIN_HIS"/>
</dbReference>
<evidence type="ECO:0000256" key="2">
    <source>
        <dbReference type="ARBA" id="ARBA00024195"/>
    </source>
</evidence>
<evidence type="ECO:0000256" key="3">
    <source>
        <dbReference type="SAM" id="SignalP"/>
    </source>
</evidence>
<dbReference type="GO" id="GO:0004252">
    <property type="term" value="F:serine-type endopeptidase activity"/>
    <property type="evidence" value="ECO:0007669"/>
    <property type="project" value="InterPro"/>
</dbReference>
<evidence type="ECO:0000256" key="1">
    <source>
        <dbReference type="ARBA" id="ARBA00023157"/>
    </source>
</evidence>
<dbReference type="Proteomes" id="UP001652628">
    <property type="component" value="Chromosome 3"/>
</dbReference>
<organism evidence="5 6">
    <name type="scientific">Drosophila suzukii</name>
    <name type="common">Spotted-wing drosophila fruit fly</name>
    <dbReference type="NCBI Taxonomy" id="28584"/>
    <lineage>
        <taxon>Eukaryota</taxon>
        <taxon>Metazoa</taxon>
        <taxon>Ecdysozoa</taxon>
        <taxon>Arthropoda</taxon>
        <taxon>Hexapoda</taxon>
        <taxon>Insecta</taxon>
        <taxon>Pterygota</taxon>
        <taxon>Neoptera</taxon>
        <taxon>Endopterygota</taxon>
        <taxon>Diptera</taxon>
        <taxon>Brachycera</taxon>
        <taxon>Muscomorpha</taxon>
        <taxon>Ephydroidea</taxon>
        <taxon>Drosophilidae</taxon>
        <taxon>Drosophila</taxon>
        <taxon>Sophophora</taxon>
    </lineage>
</organism>
<dbReference type="AlphaFoldDB" id="A0AB39ZNP4"/>
<sequence>MCLLRSLCLASLFTVMSAGQDTVSDSPTTVIDAPETSTPMVEAKSNPNRSRYPYVVSIGTNTKGYYKHLCVGVIISNEFLLTAAHCIKRMPNHKQAKKYVAGGDDFLGSRKQTRFFVVQVQWHPQFKLLGGHDIAVVRVYPKFPLDDKRFRSIQFKGKPRTGSGEKVSMIGWGRAIVGKIKKIHETPFQTMRNDVCKQKHRFVFLTKTDFCAVHLKGPQGACDGDSGAPLMDVANERLVGLLSYGKKACTPLQPYAFTRVSDYSKWIQQAMDYMDTVISVANRTIWKS</sequence>
<dbReference type="InterPro" id="IPR009003">
    <property type="entry name" value="Peptidase_S1_PA"/>
</dbReference>
<name>A0AB39ZNP4_DROSZ</name>
<gene>
    <name evidence="6" type="primary">LOC108017416</name>
</gene>
<comment type="similarity">
    <text evidence="2">Belongs to the peptidase S1 family. CLIP subfamily.</text>
</comment>
<dbReference type="PROSITE" id="PS00134">
    <property type="entry name" value="TRYPSIN_HIS"/>
    <property type="match status" value="1"/>
</dbReference>
<dbReference type="SMART" id="SM00020">
    <property type="entry name" value="Tryp_SPc"/>
    <property type="match status" value="1"/>
</dbReference>
<dbReference type="PRINTS" id="PR00722">
    <property type="entry name" value="CHYMOTRYPSIN"/>
</dbReference>
<evidence type="ECO:0000313" key="6">
    <source>
        <dbReference type="RefSeq" id="XP_016939930.4"/>
    </source>
</evidence>
<dbReference type="Pfam" id="PF00089">
    <property type="entry name" value="Trypsin"/>
    <property type="match status" value="1"/>
</dbReference>
<keyword evidence="5" id="KW-1185">Reference proteome</keyword>
<dbReference type="GeneID" id="108017416"/>
<proteinExistence type="inferred from homology"/>
<dbReference type="RefSeq" id="XP_016939930.4">
    <property type="nucleotide sequence ID" value="XM_017084441.4"/>
</dbReference>
<protein>
    <submittedName>
        <fullName evidence="6">Chymotrypsin-2</fullName>
    </submittedName>
</protein>
<dbReference type="PROSITE" id="PS50240">
    <property type="entry name" value="TRYPSIN_DOM"/>
    <property type="match status" value="1"/>
</dbReference>
<feature type="domain" description="Peptidase S1" evidence="4">
    <location>
        <begin position="40"/>
        <end position="272"/>
    </location>
</feature>
<feature type="signal peptide" evidence="3">
    <location>
        <begin position="1"/>
        <end position="18"/>
    </location>
</feature>